<reference evidence="3" key="1">
    <citation type="journal article" date="2019" name="Philos. Trans. R. Soc. Lond., B, Biol. Sci.">
        <title>Targeted metagenomic recovery of four divergent viruses reveals shared and distinctive characteristics of giant viruses of marine eukaryotes.</title>
        <authorList>
            <person name="Needham D.M."/>
            <person name="Poirier C."/>
            <person name="Hehenberger E."/>
            <person name="Jimenez V."/>
            <person name="Swalwell J.E."/>
            <person name="Santoro A.E."/>
            <person name="Worden A.Z."/>
        </authorList>
    </citation>
    <scope>NUCLEOTIDE SEQUENCE</scope>
    <source>
        <strain evidence="3">OPacV-421</strain>
    </source>
</reference>
<keyword evidence="2" id="KW-0812">Transmembrane</keyword>
<feature type="region of interest" description="Disordered" evidence="1">
    <location>
        <begin position="73"/>
        <end position="104"/>
    </location>
</feature>
<keyword evidence="2" id="KW-1133">Transmembrane helix</keyword>
<keyword evidence="2" id="KW-0472">Membrane</keyword>
<dbReference type="EMBL" id="MN448296">
    <property type="protein sequence ID" value="QFG75002.1"/>
    <property type="molecule type" value="Genomic_DNA"/>
</dbReference>
<organism evidence="3">
    <name type="scientific">Megaviridae environmental sample</name>
    <dbReference type="NCBI Taxonomy" id="1737588"/>
    <lineage>
        <taxon>Viruses</taxon>
        <taxon>Varidnaviria</taxon>
        <taxon>Bamfordvirae</taxon>
        <taxon>Nucleocytoviricota</taxon>
        <taxon>Megaviricetes</taxon>
        <taxon>Imitervirales</taxon>
        <taxon>Mimiviridae</taxon>
        <taxon>environmental samples</taxon>
    </lineage>
</organism>
<accession>A0A5J6VLH9</accession>
<feature type="transmembrane region" description="Helical" evidence="2">
    <location>
        <begin position="42"/>
        <end position="63"/>
    </location>
</feature>
<protein>
    <submittedName>
        <fullName evidence="3">Uncharacterized protein</fullName>
    </submittedName>
</protein>
<proteinExistence type="predicted"/>
<name>A0A5J6VLH9_9VIRU</name>
<evidence type="ECO:0000256" key="2">
    <source>
        <dbReference type="SAM" id="Phobius"/>
    </source>
</evidence>
<sequence length="181" mass="20686">MSEYSISTDYLNVLNAKVNNLHDFVTRSSTSTSFAPESSISMFKLMCIAVILFFLGYTIYTYLDKQGIFEDDIPEPTEDSSKPPKTQSNKSKSNTNNSNNSNIQNLKYTVKNLNKKQVRFENDNTNNNLQNNKKSKGGQFCYLGSDRGFRSCAKLQDNQECESQKLFPTMEMCINPQLRYT</sequence>
<feature type="compositionally biased region" description="Low complexity" evidence="1">
    <location>
        <begin position="83"/>
        <end position="102"/>
    </location>
</feature>
<evidence type="ECO:0000313" key="3">
    <source>
        <dbReference type="EMBL" id="QFG75002.1"/>
    </source>
</evidence>
<evidence type="ECO:0000256" key="1">
    <source>
        <dbReference type="SAM" id="MobiDB-lite"/>
    </source>
</evidence>